<proteinExistence type="predicted"/>
<feature type="non-terminal residue" evidence="2">
    <location>
        <position position="87"/>
    </location>
</feature>
<feature type="compositionally biased region" description="Basic and acidic residues" evidence="1">
    <location>
        <begin position="31"/>
        <end position="48"/>
    </location>
</feature>
<dbReference type="AlphaFoldDB" id="A0A8J9U7J3"/>
<feature type="region of interest" description="Disordered" evidence="1">
    <location>
        <begin position="22"/>
        <end position="55"/>
    </location>
</feature>
<dbReference type="Proteomes" id="UP000838878">
    <property type="component" value="Chromosome 10"/>
</dbReference>
<keyword evidence="3" id="KW-1185">Reference proteome</keyword>
<accession>A0A8J9U7J3</accession>
<gene>
    <name evidence="2" type="ORF">BINO364_LOCUS2175</name>
</gene>
<evidence type="ECO:0000256" key="1">
    <source>
        <dbReference type="SAM" id="MobiDB-lite"/>
    </source>
</evidence>
<sequence>MRVVEDRYDMDVYAFGARGSLPRRATPSLKRSRETGGARAPKLYDRTKHGPTGSYMFRHDTPRSASFVKTPRYTMYYFNTFNLVLIL</sequence>
<evidence type="ECO:0000313" key="2">
    <source>
        <dbReference type="EMBL" id="CAH0715207.1"/>
    </source>
</evidence>
<protein>
    <submittedName>
        <fullName evidence="2">Uncharacterized protein</fullName>
    </submittedName>
</protein>
<organism evidence="2 3">
    <name type="scientific">Brenthis ino</name>
    <name type="common">lesser marbled fritillary</name>
    <dbReference type="NCBI Taxonomy" id="405034"/>
    <lineage>
        <taxon>Eukaryota</taxon>
        <taxon>Metazoa</taxon>
        <taxon>Ecdysozoa</taxon>
        <taxon>Arthropoda</taxon>
        <taxon>Hexapoda</taxon>
        <taxon>Insecta</taxon>
        <taxon>Pterygota</taxon>
        <taxon>Neoptera</taxon>
        <taxon>Endopterygota</taxon>
        <taxon>Lepidoptera</taxon>
        <taxon>Glossata</taxon>
        <taxon>Ditrysia</taxon>
        <taxon>Papilionoidea</taxon>
        <taxon>Nymphalidae</taxon>
        <taxon>Heliconiinae</taxon>
        <taxon>Argynnini</taxon>
        <taxon>Brenthis</taxon>
    </lineage>
</organism>
<reference evidence="2" key="1">
    <citation type="submission" date="2021-12" db="EMBL/GenBank/DDBJ databases">
        <authorList>
            <person name="Martin H S."/>
        </authorList>
    </citation>
    <scope>NUCLEOTIDE SEQUENCE</scope>
</reference>
<evidence type="ECO:0000313" key="3">
    <source>
        <dbReference type="Proteomes" id="UP000838878"/>
    </source>
</evidence>
<dbReference type="EMBL" id="OV170230">
    <property type="protein sequence ID" value="CAH0715207.1"/>
    <property type="molecule type" value="Genomic_DNA"/>
</dbReference>
<name>A0A8J9U7J3_9NEOP</name>